<feature type="domain" description="Siroheme decarboxylase AsnC-like ligand binding" evidence="6">
    <location>
        <begin position="67"/>
        <end position="146"/>
    </location>
</feature>
<dbReference type="Pfam" id="PF17805">
    <property type="entry name" value="AsnC_trans_reg2"/>
    <property type="match status" value="2"/>
</dbReference>
<comment type="pathway">
    <text evidence="2">Porphyrin-containing compound metabolism.</text>
</comment>
<feature type="domain" description="Siroheme decarboxylase NirL-like HTH" evidence="7">
    <location>
        <begin position="10"/>
        <end position="56"/>
    </location>
</feature>
<dbReference type="PANTHER" id="PTHR43413:SF1">
    <property type="entry name" value="SIROHEME DECARBOXYLASE NIRL SUBUNIT"/>
    <property type="match status" value="1"/>
</dbReference>
<dbReference type="RefSeq" id="WP_068515952.1">
    <property type="nucleotide sequence ID" value="NZ_AP014945.1"/>
</dbReference>
<comment type="catalytic activity">
    <reaction evidence="5">
        <text>siroheme + 2 H(+) = 12,18-didecarboxysiroheme + 2 CO2</text>
        <dbReference type="Rhea" id="RHEA:19093"/>
        <dbReference type="ChEBI" id="CHEBI:15378"/>
        <dbReference type="ChEBI" id="CHEBI:16526"/>
        <dbReference type="ChEBI" id="CHEBI:60052"/>
        <dbReference type="ChEBI" id="CHEBI:140497"/>
        <dbReference type="EC" id="4.1.1.111"/>
    </reaction>
</comment>
<feature type="domain" description="Siroheme decarboxylase AsnC-like ligand binding" evidence="6">
    <location>
        <begin position="233"/>
        <end position="316"/>
    </location>
</feature>
<organism evidence="8 9">
    <name type="scientific">Caldimicrobium thiodismutans</name>
    <dbReference type="NCBI Taxonomy" id="1653476"/>
    <lineage>
        <taxon>Bacteria</taxon>
        <taxon>Pseudomonadati</taxon>
        <taxon>Thermodesulfobacteriota</taxon>
        <taxon>Thermodesulfobacteria</taxon>
        <taxon>Thermodesulfobacteriales</taxon>
        <taxon>Thermodesulfobacteriaceae</taxon>
        <taxon>Caldimicrobium</taxon>
    </lineage>
</organism>
<dbReference type="InterPro" id="IPR050684">
    <property type="entry name" value="HTH-Siroheme_Decarb"/>
</dbReference>
<name>A0A0U5AJA1_9BACT</name>
<evidence type="ECO:0000256" key="4">
    <source>
        <dbReference type="ARBA" id="ARBA00023471"/>
    </source>
</evidence>
<evidence type="ECO:0000313" key="8">
    <source>
        <dbReference type="EMBL" id="BAU23996.1"/>
    </source>
</evidence>
<dbReference type="InterPro" id="IPR053953">
    <property type="entry name" value="NirdL-like_HTH"/>
</dbReference>
<protein>
    <recommendedName>
        <fullName evidence="4">siroheme decarboxylase</fullName>
        <ecNumber evidence="4">4.1.1.111</ecNumber>
    </recommendedName>
</protein>
<dbReference type="PATRIC" id="fig|1653476.3.peg.1703"/>
<dbReference type="EMBL" id="AP014945">
    <property type="protein sequence ID" value="BAU23996.1"/>
    <property type="molecule type" value="Genomic_DNA"/>
</dbReference>
<keyword evidence="1" id="KW-0456">Lyase</keyword>
<dbReference type="PANTHER" id="PTHR43413">
    <property type="entry name" value="TRANSCRIPTIONAL REGULATOR, ASNC FAMILY"/>
    <property type="match status" value="1"/>
</dbReference>
<dbReference type="Proteomes" id="UP000068196">
    <property type="component" value="Chromosome"/>
</dbReference>
<feature type="domain" description="Siroheme decarboxylase NirL-like HTH" evidence="7">
    <location>
        <begin position="177"/>
        <end position="223"/>
    </location>
</feature>
<dbReference type="Pfam" id="PF22451">
    <property type="entry name" value="NirdL-like_HTH"/>
    <property type="match status" value="2"/>
</dbReference>
<dbReference type="KEGG" id="cthi:THC_1636"/>
<dbReference type="GO" id="GO:0016829">
    <property type="term" value="F:lyase activity"/>
    <property type="evidence" value="ECO:0007669"/>
    <property type="project" value="UniProtKB-KW"/>
</dbReference>
<dbReference type="InterPro" id="IPR040523">
    <property type="entry name" value="AsnC_trans_reg2"/>
</dbReference>
<reference evidence="9" key="2">
    <citation type="journal article" date="2016" name="Int. J. Syst. Evol. Microbiol.">
        <title>Caldimicrobium thiodismutans sp. nov., a sulfur-disproportionating bacterium isolated from a hot spring.</title>
        <authorList>
            <person name="Kojima H."/>
            <person name="Umezawa K."/>
            <person name="Fukui M."/>
        </authorList>
    </citation>
    <scope>NUCLEOTIDE SEQUENCE [LARGE SCALE GENOMIC DNA]</scope>
    <source>
        <strain evidence="9">TF1</strain>
    </source>
</reference>
<evidence type="ECO:0000256" key="1">
    <source>
        <dbReference type="ARBA" id="ARBA00023239"/>
    </source>
</evidence>
<evidence type="ECO:0000259" key="7">
    <source>
        <dbReference type="Pfam" id="PF22451"/>
    </source>
</evidence>
<gene>
    <name evidence="8" type="ORF">THC_1636</name>
</gene>
<dbReference type="OrthoDB" id="9806536at2"/>
<dbReference type="EC" id="4.1.1.111" evidence="4"/>
<evidence type="ECO:0000256" key="5">
    <source>
        <dbReference type="ARBA" id="ARBA00048470"/>
    </source>
</evidence>
<comment type="similarity">
    <text evidence="3">Belongs to the Ahb/Nir family.</text>
</comment>
<reference evidence="8 9" key="1">
    <citation type="journal article" date="2016" name="Int. J. Syst. Evol. Microbiol.">
        <title>Caldimicrobium thiodismutans sp. nov., a sulfur-disproportionating bacterium isolated from a hot spring, and emended description of the genus Caldimicrobium.</title>
        <authorList>
            <person name="Kojima H."/>
            <person name="Umezawa K."/>
            <person name="Fukui M."/>
        </authorList>
    </citation>
    <scope>NUCLEOTIDE SEQUENCE [LARGE SCALE GENOMIC DNA]</scope>
    <source>
        <strain evidence="8 9">TF1</strain>
    </source>
</reference>
<evidence type="ECO:0000313" key="9">
    <source>
        <dbReference type="Proteomes" id="UP000068196"/>
    </source>
</evidence>
<sequence>MEVNFTPFDEKKLIYLLQKGFPLTSRPFDEIAKHLQTEEKLVLEVLRSWQKNGKLRQISAIFNPPALGHSSSLFAFKVPEKNLKKAESVINAHPGVSHNYLRNHTYNFWFTLVVPPGMDLLKEAEYLLKESGAEDFLYLPIIKVFKIAAVFDVESLNNFEENPLENKDEIFPFSELDKNLVKLLQEPLPLVPEPFKVLAEKLGLKEEFIFEWLNNMKEKGALRRFAGLFRHVKLGYKRNIMVAWLVPEERIVEVGQKLSKYTFITHCYLRRSYPHWPYNIYTMCHFKEEGFETIKNISQELSLSEFLPLETLRELKKIRLKLFYTKN</sequence>
<dbReference type="STRING" id="1653476.THC_1636"/>
<keyword evidence="9" id="KW-1185">Reference proteome</keyword>
<proteinExistence type="inferred from homology"/>
<evidence type="ECO:0000256" key="2">
    <source>
        <dbReference type="ARBA" id="ARBA00023444"/>
    </source>
</evidence>
<accession>A0A0U5AJA1</accession>
<evidence type="ECO:0000259" key="6">
    <source>
        <dbReference type="Pfam" id="PF17805"/>
    </source>
</evidence>
<evidence type="ECO:0000256" key="3">
    <source>
        <dbReference type="ARBA" id="ARBA00023457"/>
    </source>
</evidence>
<dbReference type="AlphaFoldDB" id="A0A0U5AJA1"/>
<dbReference type="Gene3D" id="3.30.70.3460">
    <property type="match status" value="2"/>
</dbReference>